<evidence type="ECO:0000313" key="2">
    <source>
        <dbReference type="Proteomes" id="UP001523392"/>
    </source>
</evidence>
<keyword evidence="2" id="KW-1185">Reference proteome</keyword>
<proteinExistence type="predicted"/>
<dbReference type="EMBL" id="JAFIRR010000096">
    <property type="protein sequence ID" value="MCO6417558.1"/>
    <property type="molecule type" value="Genomic_DNA"/>
</dbReference>
<dbReference type="Proteomes" id="UP001523392">
    <property type="component" value="Unassembled WGS sequence"/>
</dbReference>
<accession>A0ABT1D6J6</accession>
<dbReference type="RefSeq" id="WP_252954198.1">
    <property type="nucleotide sequence ID" value="NZ_JAFIRR010000096.1"/>
</dbReference>
<gene>
    <name evidence="1" type="ORF">JYK14_15515</name>
</gene>
<reference evidence="1 2" key="1">
    <citation type="submission" date="2021-12" db="EMBL/GenBank/DDBJ databases">
        <title>Siccirubricoccus leaddurans sp. nov., a high concentration Zn2+ tolerance bacterium.</title>
        <authorList>
            <person name="Cao Y."/>
        </authorList>
    </citation>
    <scope>NUCLEOTIDE SEQUENCE [LARGE SCALE GENOMIC DNA]</scope>
    <source>
        <strain evidence="1 2">KC 17139</strain>
    </source>
</reference>
<sequence length="64" mass="7246">MTRITLAERGEQIQRKLDAGFRLPAVTELANSGRRRTPEKRALLAKLEEVAAAQGRIPPFRARY</sequence>
<name>A0ABT1D6J6_9PROT</name>
<protein>
    <submittedName>
        <fullName evidence="1">Uncharacterized protein</fullName>
    </submittedName>
</protein>
<organism evidence="1 2">
    <name type="scientific">Siccirubricoccus soli</name>
    <dbReference type="NCBI Taxonomy" id="2899147"/>
    <lineage>
        <taxon>Bacteria</taxon>
        <taxon>Pseudomonadati</taxon>
        <taxon>Pseudomonadota</taxon>
        <taxon>Alphaproteobacteria</taxon>
        <taxon>Acetobacterales</taxon>
        <taxon>Roseomonadaceae</taxon>
        <taxon>Siccirubricoccus</taxon>
    </lineage>
</organism>
<evidence type="ECO:0000313" key="1">
    <source>
        <dbReference type="EMBL" id="MCO6417558.1"/>
    </source>
</evidence>
<comment type="caution">
    <text evidence="1">The sequence shown here is derived from an EMBL/GenBank/DDBJ whole genome shotgun (WGS) entry which is preliminary data.</text>
</comment>